<evidence type="ECO:0000313" key="2">
    <source>
        <dbReference type="Proteomes" id="UP000027982"/>
    </source>
</evidence>
<keyword evidence="2" id="KW-1185">Reference proteome</keyword>
<evidence type="ECO:0000313" key="1">
    <source>
        <dbReference type="EMBL" id="AIE86489.1"/>
    </source>
</evidence>
<evidence type="ECO:0008006" key="3">
    <source>
        <dbReference type="Google" id="ProtNLM"/>
    </source>
</evidence>
<dbReference type="KEGG" id="fgi:OP10G_3121"/>
<name>A0A068NXW1_FIMGI</name>
<dbReference type="eggNOG" id="ENOG5032RRU">
    <property type="taxonomic scope" value="Bacteria"/>
</dbReference>
<protein>
    <recommendedName>
        <fullName evidence="3">Tail sheath protein subtilisin-like domain-containing protein</fullName>
    </recommendedName>
</protein>
<organism evidence="1 2">
    <name type="scientific">Fimbriimonas ginsengisoli Gsoil 348</name>
    <dbReference type="NCBI Taxonomy" id="661478"/>
    <lineage>
        <taxon>Bacteria</taxon>
        <taxon>Bacillati</taxon>
        <taxon>Armatimonadota</taxon>
        <taxon>Fimbriimonadia</taxon>
        <taxon>Fimbriimonadales</taxon>
        <taxon>Fimbriimonadaceae</taxon>
        <taxon>Fimbriimonas</taxon>
    </lineage>
</organism>
<dbReference type="EMBL" id="CP007139">
    <property type="protein sequence ID" value="AIE86489.1"/>
    <property type="molecule type" value="Genomic_DNA"/>
</dbReference>
<dbReference type="OrthoDB" id="9255527at2"/>
<dbReference type="Proteomes" id="UP000027982">
    <property type="component" value="Chromosome"/>
</dbReference>
<dbReference type="STRING" id="661478.OP10G_3121"/>
<dbReference type="RefSeq" id="WP_025229550.1">
    <property type="nucleotide sequence ID" value="NZ_CP007139.1"/>
</dbReference>
<dbReference type="HOGENOM" id="CLU_045119_0_0_0"/>
<gene>
    <name evidence="1" type="ORF">OP10G_3121</name>
</gene>
<dbReference type="AlphaFoldDB" id="A0A068NXW1"/>
<reference evidence="1 2" key="1">
    <citation type="journal article" date="2014" name="PLoS ONE">
        <title>The first complete genome sequence of the class fimbriimonadia in the phylum armatimonadetes.</title>
        <authorList>
            <person name="Hu Z.Y."/>
            <person name="Wang Y.Z."/>
            <person name="Im W.T."/>
            <person name="Wang S.Y."/>
            <person name="Zhao G.P."/>
            <person name="Zheng H.J."/>
            <person name="Quan Z.X."/>
        </authorList>
    </citation>
    <scope>NUCLEOTIDE SEQUENCE [LARGE SCALE GENOMIC DNA]</scope>
    <source>
        <strain evidence="1">Gsoil 348</strain>
    </source>
</reference>
<proteinExistence type="predicted"/>
<sequence length="394" mass="40975">MAVPVAYPFVEVFITPPPTPIAQRSPGVIAIVGKTPAGADGGLTPANVPVEIVTMDDAVTSFAKKNPDGSVAATTLYNSIALAFLQDPKPSKIYGVRVAADNYAAALASLEGVGDVTFVSLANDATLGAPAAGATPPTGLQALKAHVESMSSQGAKRIGVAMVNPATAKSPTYAADVIAALTAPNTLKSDVSRMIMVAARGATGDVATAAMAAIAGFSPQTSIVLKKIRGISIPNEQRFSPSEIIALSNANIIPIIHPALIVGESLHFGEGRLFTTDASLLFVDLVRVIDDVDFKLQAGLVGMIGDSRITKAGLTQVKARITAILDPLVGSAELDDYHVEIPILNMLQIPESARTAAEELQISDARANRVIDVYVTIVYGPAIHRLRVNLAVKF</sequence>
<accession>A0A068NXW1</accession>